<dbReference type="EMBL" id="JH767572">
    <property type="protein sequence ID" value="EON65126.1"/>
    <property type="molecule type" value="Genomic_DNA"/>
</dbReference>
<evidence type="ECO:0000313" key="2">
    <source>
        <dbReference type="EMBL" id="EON65126.1"/>
    </source>
</evidence>
<dbReference type="GeneID" id="19901674"/>
<proteinExistence type="predicted"/>
<dbReference type="Pfam" id="PF18885">
    <property type="entry name" value="DUF5648"/>
    <property type="match status" value="2"/>
</dbReference>
<feature type="domain" description="DUF5648" evidence="1">
    <location>
        <begin position="89"/>
        <end position="146"/>
    </location>
</feature>
<dbReference type="HOGENOM" id="CLU_078280_0_0_1"/>
<sequence>MSGDHFYCLDFRGEIAPANGYEREGITGYVYAAQQPGTVPIFRCYNPANGDHFCTADPSGELAPRSYTYERIGWYIFKDRNTQLANPPHKSGYRSEGITWYLHPTASPATVPLYGWYNSGLFKNFTFTGIDPTQKSTLFERHSWAYHRAGICGNLSQAEKDRVRQAYRKPIAHSVSTDPNADASAHVNGQSIAGNFTNLFLLGDDEIAQMLLHEMMHCAGYTQPEAN</sequence>
<organism evidence="2 3">
    <name type="scientific">Coniosporium apollinis (strain CBS 100218)</name>
    <name type="common">Rock-inhabiting black yeast</name>
    <dbReference type="NCBI Taxonomy" id="1168221"/>
    <lineage>
        <taxon>Eukaryota</taxon>
        <taxon>Fungi</taxon>
        <taxon>Dikarya</taxon>
        <taxon>Ascomycota</taxon>
        <taxon>Pezizomycotina</taxon>
        <taxon>Dothideomycetes</taxon>
        <taxon>Dothideomycetes incertae sedis</taxon>
        <taxon>Coniosporium</taxon>
    </lineage>
</organism>
<reference evidence="3" key="1">
    <citation type="submission" date="2012-06" db="EMBL/GenBank/DDBJ databases">
        <title>The genome sequence of Coniosporium apollinis CBS 100218.</title>
        <authorList>
            <consortium name="The Broad Institute Genome Sequencing Platform"/>
            <person name="Cuomo C."/>
            <person name="Gorbushina A."/>
            <person name="Noack S."/>
            <person name="Walker B."/>
            <person name="Young S.K."/>
            <person name="Zeng Q."/>
            <person name="Gargeya S."/>
            <person name="Fitzgerald M."/>
            <person name="Haas B."/>
            <person name="Abouelleil A."/>
            <person name="Alvarado L."/>
            <person name="Arachchi H.M."/>
            <person name="Berlin A.M."/>
            <person name="Chapman S.B."/>
            <person name="Goldberg J."/>
            <person name="Griggs A."/>
            <person name="Gujja S."/>
            <person name="Hansen M."/>
            <person name="Howarth C."/>
            <person name="Imamovic A."/>
            <person name="Larimer J."/>
            <person name="McCowan C."/>
            <person name="Montmayeur A."/>
            <person name="Murphy C."/>
            <person name="Neiman D."/>
            <person name="Pearson M."/>
            <person name="Priest M."/>
            <person name="Roberts A."/>
            <person name="Saif S."/>
            <person name="Shea T."/>
            <person name="Sisk P."/>
            <person name="Sykes S."/>
            <person name="Wortman J."/>
            <person name="Nusbaum C."/>
            <person name="Birren B."/>
        </authorList>
    </citation>
    <scope>NUCLEOTIDE SEQUENCE [LARGE SCALE GENOMIC DNA]</scope>
    <source>
        <strain evidence="3">CBS 100218</strain>
    </source>
</reference>
<dbReference type="OrthoDB" id="9971254at2759"/>
<name>R7YTZ9_CONA1</name>
<accession>R7YTZ9</accession>
<gene>
    <name evidence="2" type="ORF">W97_04363</name>
</gene>
<dbReference type="AlphaFoldDB" id="R7YTZ9"/>
<dbReference type="RefSeq" id="XP_007780443.1">
    <property type="nucleotide sequence ID" value="XM_007782253.1"/>
</dbReference>
<keyword evidence="3" id="KW-1185">Reference proteome</keyword>
<evidence type="ECO:0000313" key="3">
    <source>
        <dbReference type="Proteomes" id="UP000016924"/>
    </source>
</evidence>
<dbReference type="Proteomes" id="UP000016924">
    <property type="component" value="Unassembled WGS sequence"/>
</dbReference>
<dbReference type="InterPro" id="IPR043708">
    <property type="entry name" value="DUF5648"/>
</dbReference>
<feature type="domain" description="DUF5648" evidence="1">
    <location>
        <begin position="2"/>
        <end position="76"/>
    </location>
</feature>
<protein>
    <recommendedName>
        <fullName evidence="1">DUF5648 domain-containing protein</fullName>
    </recommendedName>
</protein>
<dbReference type="OMA" id="PANGYER"/>
<evidence type="ECO:0000259" key="1">
    <source>
        <dbReference type="Pfam" id="PF18885"/>
    </source>
</evidence>